<comment type="function">
    <text evidence="2">Catalyzes the removal of elemental sulfur atoms from cysteine to produce alanine. Seems to participate in the biosynthesis of the nitrogenase metalloclusters by providing the inorganic sulfur required for the Fe-S core formation.</text>
</comment>
<dbReference type="KEGG" id="tmar:MARIT_1291"/>
<dbReference type="InterPro" id="IPR015424">
    <property type="entry name" value="PyrdxlP-dep_Trfase"/>
</dbReference>
<keyword evidence="5 12" id="KW-0808">Transferase</keyword>
<evidence type="ECO:0000256" key="7">
    <source>
        <dbReference type="ARBA" id="ARBA00022898"/>
    </source>
</evidence>
<dbReference type="InterPro" id="IPR016454">
    <property type="entry name" value="Cysteine_dSase"/>
</dbReference>
<dbReference type="InterPro" id="IPR000192">
    <property type="entry name" value="Aminotrans_V_dom"/>
</dbReference>
<dbReference type="SUPFAM" id="SSF53383">
    <property type="entry name" value="PLP-dependent transferases"/>
    <property type="match status" value="1"/>
</dbReference>
<dbReference type="OrthoDB" id="9804366at2"/>
<dbReference type="GO" id="GO:0051536">
    <property type="term" value="F:iron-sulfur cluster binding"/>
    <property type="evidence" value="ECO:0007669"/>
    <property type="project" value="UniProtKB-KW"/>
</dbReference>
<dbReference type="GO" id="GO:0046872">
    <property type="term" value="F:metal ion binding"/>
    <property type="evidence" value="ECO:0007669"/>
    <property type="project" value="UniProtKB-KW"/>
</dbReference>
<keyword evidence="8" id="KW-0408">Iron</keyword>
<organism evidence="12 13">
    <name type="scientific">Tenacibaculum maritimum NCIMB 2154</name>
    <dbReference type="NCBI Taxonomy" id="1349785"/>
    <lineage>
        <taxon>Bacteria</taxon>
        <taxon>Pseudomonadati</taxon>
        <taxon>Bacteroidota</taxon>
        <taxon>Flavobacteriia</taxon>
        <taxon>Flavobacteriales</taxon>
        <taxon>Flavobacteriaceae</taxon>
        <taxon>Tenacibaculum</taxon>
    </lineage>
</organism>
<dbReference type="PANTHER" id="PTHR11601">
    <property type="entry name" value="CYSTEINE DESULFURYLASE FAMILY MEMBER"/>
    <property type="match status" value="1"/>
</dbReference>
<proteinExistence type="inferred from homology"/>
<evidence type="ECO:0000256" key="1">
    <source>
        <dbReference type="ARBA" id="ARBA00001933"/>
    </source>
</evidence>
<sequence length="377" mass="41130">MKDSFIYLDYNASTPNDPKVINAMLPFLTNHYGNPSSIHKEGQKAKDAIEKARMQVANSIGCSTNEIIFTSGGTESNNHAIIGTAMSLKNKGNHIITSSIEHPAVIEVCKYLESQGFKITYLNVNKDGIIDLNDLKNTISSKTILITIMHANNETGSIQPIEKIGMIAKEHGIPLHTDASQSFGKIKVDVKELNVNLLTLAGHKVYAPKGIGALYIKKGTPINKLMHGAKHEYNKRPGTESTMLIVGLGAAAQLATEKLHENKKHMESIRNYLLKKLTLLKVKSIVNSNLTKTLPNTLNISFKNCNSNTIIHKLKDKLALSSGSACHAGSANVSPILKATLCDFTYAKGTFRFSVGKNTSKEEIDNAILLLTKEIVP</sequence>
<gene>
    <name evidence="12" type="ORF">MARIT_1291</name>
</gene>
<keyword evidence="13" id="KW-1185">Reference proteome</keyword>
<comment type="cofactor">
    <cofactor evidence="1">
        <name>pyridoxal 5'-phosphate</name>
        <dbReference type="ChEBI" id="CHEBI:597326"/>
    </cofactor>
</comment>
<dbReference type="PANTHER" id="PTHR11601:SF34">
    <property type="entry name" value="CYSTEINE DESULFURASE"/>
    <property type="match status" value="1"/>
</dbReference>
<dbReference type="Gene3D" id="3.90.1150.10">
    <property type="entry name" value="Aspartate Aminotransferase, domain 1"/>
    <property type="match status" value="1"/>
</dbReference>
<evidence type="ECO:0000256" key="10">
    <source>
        <dbReference type="ARBA" id="ARBA00050776"/>
    </source>
</evidence>
<dbReference type="InterPro" id="IPR015422">
    <property type="entry name" value="PyrdxlP-dep_Trfase_small"/>
</dbReference>
<dbReference type="RefSeq" id="WP_100211064.1">
    <property type="nucleotide sequence ID" value="NZ_CP138495.1"/>
</dbReference>
<evidence type="ECO:0000256" key="8">
    <source>
        <dbReference type="ARBA" id="ARBA00023004"/>
    </source>
</evidence>
<dbReference type="Proteomes" id="UP000231564">
    <property type="component" value="Chromosome MARIT"/>
</dbReference>
<comment type="similarity">
    <text evidence="3">Belongs to the class-V pyridoxal-phosphate-dependent aminotransferase family. NifS/IscS subfamily.</text>
</comment>
<name>A0A2H1E8P9_9FLAO</name>
<feature type="domain" description="Aminotransferase class V" evidence="11">
    <location>
        <begin position="6"/>
        <end position="366"/>
    </location>
</feature>
<reference evidence="12 13" key="1">
    <citation type="submission" date="2016-11" db="EMBL/GenBank/DDBJ databases">
        <authorList>
            <person name="Jaros S."/>
            <person name="Januszkiewicz K."/>
            <person name="Wedrychowicz H."/>
        </authorList>
    </citation>
    <scope>NUCLEOTIDE SEQUENCE [LARGE SCALE GENOMIC DNA]</scope>
    <source>
        <strain evidence="12">NCIMB 2154T</strain>
    </source>
</reference>
<comment type="catalytic activity">
    <reaction evidence="10">
        <text>(sulfur carrier)-H + L-cysteine = (sulfur carrier)-SH + L-alanine</text>
        <dbReference type="Rhea" id="RHEA:43892"/>
        <dbReference type="Rhea" id="RHEA-COMP:14737"/>
        <dbReference type="Rhea" id="RHEA-COMP:14739"/>
        <dbReference type="ChEBI" id="CHEBI:29917"/>
        <dbReference type="ChEBI" id="CHEBI:35235"/>
        <dbReference type="ChEBI" id="CHEBI:57972"/>
        <dbReference type="ChEBI" id="CHEBI:64428"/>
        <dbReference type="EC" id="2.8.1.7"/>
    </reaction>
</comment>
<evidence type="ECO:0000256" key="6">
    <source>
        <dbReference type="ARBA" id="ARBA00022723"/>
    </source>
</evidence>
<dbReference type="GO" id="GO:0031071">
    <property type="term" value="F:cysteine desulfurase activity"/>
    <property type="evidence" value="ECO:0007669"/>
    <property type="project" value="UniProtKB-EC"/>
</dbReference>
<keyword evidence="9" id="KW-0411">Iron-sulfur</keyword>
<evidence type="ECO:0000256" key="4">
    <source>
        <dbReference type="ARBA" id="ARBA00012239"/>
    </source>
</evidence>
<dbReference type="AlphaFoldDB" id="A0A2H1E8P9"/>
<dbReference type="EC" id="2.8.1.7" evidence="4"/>
<evidence type="ECO:0000256" key="3">
    <source>
        <dbReference type="ARBA" id="ARBA00006490"/>
    </source>
</evidence>
<keyword evidence="7" id="KW-0663">Pyridoxal phosphate</keyword>
<dbReference type="Gene3D" id="3.40.640.10">
    <property type="entry name" value="Type I PLP-dependent aspartate aminotransferase-like (Major domain)"/>
    <property type="match status" value="1"/>
</dbReference>
<dbReference type="Pfam" id="PF00266">
    <property type="entry name" value="Aminotran_5"/>
    <property type="match status" value="1"/>
</dbReference>
<evidence type="ECO:0000259" key="11">
    <source>
        <dbReference type="Pfam" id="PF00266"/>
    </source>
</evidence>
<evidence type="ECO:0000313" key="12">
    <source>
        <dbReference type="EMBL" id="SFZ81796.1"/>
    </source>
</evidence>
<evidence type="ECO:0000256" key="9">
    <source>
        <dbReference type="ARBA" id="ARBA00023014"/>
    </source>
</evidence>
<evidence type="ECO:0000313" key="13">
    <source>
        <dbReference type="Proteomes" id="UP000231564"/>
    </source>
</evidence>
<evidence type="ECO:0000256" key="5">
    <source>
        <dbReference type="ARBA" id="ARBA00022679"/>
    </source>
</evidence>
<evidence type="ECO:0000256" key="2">
    <source>
        <dbReference type="ARBA" id="ARBA00003120"/>
    </source>
</evidence>
<dbReference type="EMBL" id="LT634361">
    <property type="protein sequence ID" value="SFZ81796.1"/>
    <property type="molecule type" value="Genomic_DNA"/>
</dbReference>
<accession>A0A2H1E8P9</accession>
<dbReference type="InterPro" id="IPR015421">
    <property type="entry name" value="PyrdxlP-dep_Trfase_major"/>
</dbReference>
<dbReference type="PIRSF" id="PIRSF005572">
    <property type="entry name" value="NifS"/>
    <property type="match status" value="1"/>
</dbReference>
<keyword evidence="6" id="KW-0479">Metal-binding</keyword>
<dbReference type="FunFam" id="3.40.640.10:FF:000084">
    <property type="entry name" value="IscS-like cysteine desulfurase"/>
    <property type="match status" value="1"/>
</dbReference>
<protein>
    <recommendedName>
        <fullName evidence="4">cysteine desulfurase</fullName>
        <ecNumber evidence="4">2.8.1.7</ecNumber>
    </recommendedName>
</protein>
<dbReference type="Gene3D" id="1.10.260.50">
    <property type="match status" value="1"/>
</dbReference>
<dbReference type="STRING" id="1349785.GCA_000509405_01504"/>
<dbReference type="GeneID" id="47722830"/>